<gene>
    <name evidence="1" type="ORF">BQ8482_130089</name>
</gene>
<reference evidence="2" key="1">
    <citation type="submission" date="2016-12" db="EMBL/GenBank/DDBJ databases">
        <authorList>
            <person name="Brunel B."/>
        </authorList>
    </citation>
    <scope>NUCLEOTIDE SEQUENCE [LARGE SCALE GENOMIC DNA]</scope>
</reference>
<protein>
    <submittedName>
        <fullName evidence="1">Uncharacterized protein</fullName>
    </submittedName>
</protein>
<keyword evidence="2" id="KW-1185">Reference proteome</keyword>
<dbReference type="EMBL" id="FUIG01000019">
    <property type="protein sequence ID" value="SJM30190.1"/>
    <property type="molecule type" value="Genomic_DNA"/>
</dbReference>
<sequence>MWIFREAGSGPVDTAGVRAFIVRLLCSCIGDPVLCRKDEKTLWSACLQVFGRKLPQSACTVPTPV</sequence>
<organism evidence="1 2">
    <name type="scientific">Mesorhizobium delmotii</name>
    <dbReference type="NCBI Taxonomy" id="1631247"/>
    <lineage>
        <taxon>Bacteria</taxon>
        <taxon>Pseudomonadati</taxon>
        <taxon>Pseudomonadota</taxon>
        <taxon>Alphaproteobacteria</taxon>
        <taxon>Hyphomicrobiales</taxon>
        <taxon>Phyllobacteriaceae</taxon>
        <taxon>Mesorhizobium</taxon>
    </lineage>
</organism>
<dbReference type="AlphaFoldDB" id="A0A2P9AGF8"/>
<dbReference type="Proteomes" id="UP000245698">
    <property type="component" value="Unassembled WGS sequence"/>
</dbReference>
<evidence type="ECO:0000313" key="1">
    <source>
        <dbReference type="EMBL" id="SJM30190.1"/>
    </source>
</evidence>
<evidence type="ECO:0000313" key="2">
    <source>
        <dbReference type="Proteomes" id="UP000245698"/>
    </source>
</evidence>
<accession>A0A2P9AGF8</accession>
<proteinExistence type="predicted"/>
<name>A0A2P9AGF8_9HYPH</name>